<dbReference type="GO" id="GO:0003746">
    <property type="term" value="F:translation elongation factor activity"/>
    <property type="evidence" value="ECO:0007669"/>
    <property type="project" value="UniProtKB-KW"/>
</dbReference>
<reference evidence="2 3" key="1">
    <citation type="submission" date="2024-09" db="EMBL/GenBank/DDBJ databases">
        <authorList>
            <person name="Sun Q."/>
            <person name="Mori K."/>
        </authorList>
    </citation>
    <scope>NUCLEOTIDE SEQUENCE [LARGE SCALE GENOMIC DNA]</scope>
    <source>
        <strain evidence="2 3">NCAIM B.02529</strain>
    </source>
</reference>
<dbReference type="PANTHER" id="PTHR42879:SF2">
    <property type="entry name" value="3-OXOACYL-[ACYL-CARRIER-PROTEIN] REDUCTASE FABG"/>
    <property type="match status" value="1"/>
</dbReference>
<comment type="caution">
    <text evidence="2">The sequence shown here is derived from an EMBL/GenBank/DDBJ whole genome shotgun (WGS) entry which is preliminary data.</text>
</comment>
<dbReference type="InterPro" id="IPR036291">
    <property type="entry name" value="NAD(P)-bd_dom_sf"/>
</dbReference>
<dbReference type="PRINTS" id="PR00081">
    <property type="entry name" value="GDHRDH"/>
</dbReference>
<evidence type="ECO:0000313" key="2">
    <source>
        <dbReference type="EMBL" id="MFC0524202.1"/>
    </source>
</evidence>
<dbReference type="RefSeq" id="WP_377347909.1">
    <property type="nucleotide sequence ID" value="NZ_JBHLTP010000009.1"/>
</dbReference>
<protein>
    <submittedName>
        <fullName evidence="2">Elongation factor P 5-aminopentanone reductase</fullName>
    </submittedName>
</protein>
<dbReference type="CDD" id="cd05233">
    <property type="entry name" value="SDR_c"/>
    <property type="match status" value="1"/>
</dbReference>
<dbReference type="Proteomes" id="UP001589836">
    <property type="component" value="Unassembled WGS sequence"/>
</dbReference>
<dbReference type="InterPro" id="IPR002347">
    <property type="entry name" value="SDR_fam"/>
</dbReference>
<keyword evidence="2" id="KW-0251">Elongation factor</keyword>
<dbReference type="PANTHER" id="PTHR42879">
    <property type="entry name" value="3-OXOACYL-(ACYL-CARRIER-PROTEIN) REDUCTASE"/>
    <property type="match status" value="1"/>
</dbReference>
<dbReference type="SUPFAM" id="SSF51735">
    <property type="entry name" value="NAD(P)-binding Rossmann-fold domains"/>
    <property type="match status" value="1"/>
</dbReference>
<evidence type="ECO:0000256" key="1">
    <source>
        <dbReference type="ARBA" id="ARBA00006484"/>
    </source>
</evidence>
<keyword evidence="2" id="KW-0648">Protein biosynthesis</keyword>
<evidence type="ECO:0000313" key="3">
    <source>
        <dbReference type="Proteomes" id="UP001589836"/>
    </source>
</evidence>
<dbReference type="InterPro" id="IPR050259">
    <property type="entry name" value="SDR"/>
</dbReference>
<comment type="similarity">
    <text evidence="1">Belongs to the short-chain dehydrogenases/reductases (SDR) family.</text>
</comment>
<dbReference type="Pfam" id="PF13561">
    <property type="entry name" value="adh_short_C2"/>
    <property type="match status" value="1"/>
</dbReference>
<dbReference type="NCBIfam" id="NF047420">
    <property type="entry name" value="EF_P_mod_YmfI"/>
    <property type="match status" value="1"/>
</dbReference>
<proteinExistence type="inferred from homology"/>
<accession>A0ABV6LP63</accession>
<dbReference type="Gene3D" id="3.40.50.720">
    <property type="entry name" value="NAD(P)-binding Rossmann-like Domain"/>
    <property type="match status" value="1"/>
</dbReference>
<keyword evidence="3" id="KW-1185">Reference proteome</keyword>
<name>A0ABV6LP63_9BACI</name>
<organism evidence="2 3">
    <name type="scientific">Pontibacillus salicampi</name>
    <dbReference type="NCBI Taxonomy" id="1449801"/>
    <lineage>
        <taxon>Bacteria</taxon>
        <taxon>Bacillati</taxon>
        <taxon>Bacillota</taxon>
        <taxon>Bacilli</taxon>
        <taxon>Bacillales</taxon>
        <taxon>Bacillaceae</taxon>
        <taxon>Pontibacillus</taxon>
    </lineage>
</organism>
<sequence length="241" mass="26250">MKKNCLIIGASGAIGNAIATAFADEGYQLLLHYHQNSTSITNWLKQREDDAVLQTIQADLSHRDGIINLLQQISFRVDTLLFASGTSLVQLFQDATEEEMDSLYHVHVKTPWMVTNHLLPEMLNRKSGSIIVISSIWGEVGGSCEVLYSSVKGAQDSFVKALAKEAAPSGISVNGIRPGYVDTKMNDMFDEKEQRELLDAIPAGRFGTPQEVASLALFLASPASNYVNGQMLNMNGAWSGA</sequence>
<gene>
    <name evidence="2" type="primary">ymfI</name>
    <name evidence="2" type="ORF">ACFFGV_11565</name>
</gene>
<dbReference type="EMBL" id="JBHLTP010000009">
    <property type="protein sequence ID" value="MFC0524202.1"/>
    <property type="molecule type" value="Genomic_DNA"/>
</dbReference>